<dbReference type="InterPro" id="IPR003124">
    <property type="entry name" value="WH2_dom"/>
</dbReference>
<proteinExistence type="predicted"/>
<feature type="region of interest" description="Disordered" evidence="1">
    <location>
        <begin position="538"/>
        <end position="557"/>
    </location>
</feature>
<dbReference type="InterPro" id="IPR011993">
    <property type="entry name" value="PH-like_dom_sf"/>
</dbReference>
<protein>
    <recommendedName>
        <fullName evidence="6">WH1 domain-containing protein</fullName>
    </recommendedName>
</protein>
<accession>A0AAF5DE09</accession>
<dbReference type="Pfam" id="PF00568">
    <property type="entry name" value="WH1"/>
    <property type="match status" value="1"/>
</dbReference>
<dbReference type="SUPFAM" id="SSF50729">
    <property type="entry name" value="PH domain-like"/>
    <property type="match status" value="1"/>
</dbReference>
<evidence type="ECO:0000259" key="2">
    <source>
        <dbReference type="PROSITE" id="PS50229"/>
    </source>
</evidence>
<keyword evidence="4" id="KW-1185">Reference proteome</keyword>
<evidence type="ECO:0000313" key="4">
    <source>
        <dbReference type="Proteomes" id="UP000035681"/>
    </source>
</evidence>
<dbReference type="InterPro" id="IPR000697">
    <property type="entry name" value="WH1/EVH1_dom"/>
</dbReference>
<dbReference type="GO" id="GO:0003779">
    <property type="term" value="F:actin binding"/>
    <property type="evidence" value="ECO:0007669"/>
    <property type="project" value="InterPro"/>
</dbReference>
<dbReference type="AlphaFoldDB" id="A0AAF5DE09"/>
<evidence type="ECO:0000256" key="1">
    <source>
        <dbReference type="SAM" id="MobiDB-lite"/>
    </source>
</evidence>
<dbReference type="PROSITE" id="PS50229">
    <property type="entry name" value="WH1"/>
    <property type="match status" value="1"/>
</dbReference>
<reference evidence="5" key="1">
    <citation type="submission" date="2024-02" db="UniProtKB">
        <authorList>
            <consortium name="WormBaseParasite"/>
        </authorList>
    </citation>
    <scope>IDENTIFICATION</scope>
</reference>
<dbReference type="Gene3D" id="2.30.29.30">
    <property type="entry name" value="Pleckstrin-homology domain (PH domain)/Phosphotyrosine-binding domain (PTB)"/>
    <property type="match status" value="1"/>
</dbReference>
<evidence type="ECO:0000259" key="3">
    <source>
        <dbReference type="PROSITE" id="PS51082"/>
    </source>
</evidence>
<feature type="region of interest" description="Disordered" evidence="1">
    <location>
        <begin position="187"/>
        <end position="213"/>
    </location>
</feature>
<evidence type="ECO:0008006" key="6">
    <source>
        <dbReference type="Google" id="ProtNLM"/>
    </source>
</evidence>
<evidence type="ECO:0000313" key="5">
    <source>
        <dbReference type="WBParaSite" id="TCONS_00011167.p1"/>
    </source>
</evidence>
<name>A0AAF5DE09_STRER</name>
<feature type="compositionally biased region" description="Low complexity" evidence="1">
    <location>
        <begin position="547"/>
        <end position="557"/>
    </location>
</feature>
<dbReference type="WBParaSite" id="TCONS_00011167.p1">
    <property type="protein sequence ID" value="TCONS_00011167.p1"/>
    <property type="gene ID" value="XLOC_005327"/>
</dbReference>
<feature type="domain" description="WH1" evidence="2">
    <location>
        <begin position="238"/>
        <end position="350"/>
    </location>
</feature>
<feature type="domain" description="WH2" evidence="3">
    <location>
        <begin position="487"/>
        <end position="504"/>
    </location>
</feature>
<sequence length="557" mass="65289">IFYFYLKQNFFKKMKFFVFILFVLANVTLQCPGGYNEIPMKKPNNYDVNDFFNGPIATLHHRRAGKRSVNVPEDLLKPFYYRQIGRRSVDVPEGPIKSFFYKQIGRKSRRVPEDRLKPFFYRQIRRKSRRVPENPLKPFFYKQIDYRSRRTLNSPLSDIGIKEFPRKGKLNRKHSLPEDAADWVAHEDQGGPRLDDNLTRPRKPVEGGGIKNRNKKRRIKNKGSVLLGKEENKELFKLLDFDQYVICSGIASVMKTNKYLPSDWEEIGHGVIVYIKDYDKKLYSLRLYCLPSKKCLWEHILYPNFMPVFGFQRIDTLEYVNDGEIYCIHFSHPPEAELFYTLFKKKFEKDMECEFVEGNSSHFSSGKLRNEEILNKNNSNNNIKTNINQSVKDLLKTAGYDYKKMEEEDLKFAKTFLEEYEGKEKSNVNLEIVSTIGIKEEPNIRKKGPPTPLPLPLSIIKKETNNDNKKTNNDNKITKKISKDEGKYDDLMSQIKQGKSLNHVDQKIKSYSMDNQKTEVEFGNNLAVALRNIMQERRQRLSEDEFSSSSSSNGEWD</sequence>
<feature type="compositionally biased region" description="Basic and acidic residues" evidence="1">
    <location>
        <begin position="187"/>
        <end position="205"/>
    </location>
</feature>
<organism evidence="4 5">
    <name type="scientific">Strongyloides stercoralis</name>
    <name type="common">Threadworm</name>
    <dbReference type="NCBI Taxonomy" id="6248"/>
    <lineage>
        <taxon>Eukaryota</taxon>
        <taxon>Metazoa</taxon>
        <taxon>Ecdysozoa</taxon>
        <taxon>Nematoda</taxon>
        <taxon>Chromadorea</taxon>
        <taxon>Rhabditida</taxon>
        <taxon>Tylenchina</taxon>
        <taxon>Panagrolaimomorpha</taxon>
        <taxon>Strongyloidoidea</taxon>
        <taxon>Strongyloididae</taxon>
        <taxon>Strongyloides</taxon>
    </lineage>
</organism>
<dbReference type="PROSITE" id="PS51082">
    <property type="entry name" value="WH2"/>
    <property type="match status" value="1"/>
</dbReference>
<dbReference type="Proteomes" id="UP000035681">
    <property type="component" value="Unplaced"/>
</dbReference>